<sequence length="154" mass="16812">MHWKSLVVSLITLFTCSGAITCGNNAAGWAACASMKSPTNVDTTIWINSNVGTLFKPVPSTASLVWNALLAEESFPAQGIFLVPNNKLFFDSGTNTMWSFTIIQQRLKSDVLSPGYWDKFITSALEAMNQYKTFSLTVNSAVGNLVLTAFPVKY</sequence>
<gene>
    <name evidence="2" type="ORF">AX774_g3026</name>
</gene>
<evidence type="ECO:0000313" key="2">
    <source>
        <dbReference type="EMBL" id="OMH83470.1"/>
    </source>
</evidence>
<keyword evidence="3" id="KW-1185">Reference proteome</keyword>
<dbReference type="PROSITE" id="PS51257">
    <property type="entry name" value="PROKAR_LIPOPROTEIN"/>
    <property type="match status" value="1"/>
</dbReference>
<name>A0A1R1PR69_ZANCU</name>
<dbReference type="EMBL" id="LSSK01000404">
    <property type="protein sequence ID" value="OMH83470.1"/>
    <property type="molecule type" value="Genomic_DNA"/>
</dbReference>
<keyword evidence="1" id="KW-0732">Signal</keyword>
<dbReference type="AlphaFoldDB" id="A0A1R1PR69"/>
<protein>
    <submittedName>
        <fullName evidence="2">Uncharacterized protein</fullName>
    </submittedName>
</protein>
<feature type="signal peptide" evidence="1">
    <location>
        <begin position="1"/>
        <end position="19"/>
    </location>
</feature>
<evidence type="ECO:0000313" key="3">
    <source>
        <dbReference type="Proteomes" id="UP000188320"/>
    </source>
</evidence>
<accession>A0A1R1PR69</accession>
<organism evidence="2 3">
    <name type="scientific">Zancudomyces culisetae</name>
    <name type="common">Gut fungus</name>
    <name type="synonym">Smittium culisetae</name>
    <dbReference type="NCBI Taxonomy" id="1213189"/>
    <lineage>
        <taxon>Eukaryota</taxon>
        <taxon>Fungi</taxon>
        <taxon>Fungi incertae sedis</taxon>
        <taxon>Zoopagomycota</taxon>
        <taxon>Kickxellomycotina</taxon>
        <taxon>Harpellomycetes</taxon>
        <taxon>Harpellales</taxon>
        <taxon>Legeriomycetaceae</taxon>
        <taxon>Zancudomyces</taxon>
    </lineage>
</organism>
<evidence type="ECO:0000256" key="1">
    <source>
        <dbReference type="SAM" id="SignalP"/>
    </source>
</evidence>
<comment type="caution">
    <text evidence="2">The sequence shown here is derived from an EMBL/GenBank/DDBJ whole genome shotgun (WGS) entry which is preliminary data.</text>
</comment>
<reference evidence="3" key="1">
    <citation type="submission" date="2017-01" db="EMBL/GenBank/DDBJ databases">
        <authorList>
            <person name="Wang Y."/>
            <person name="White M."/>
            <person name="Kvist S."/>
            <person name="Moncalvo J.-M."/>
        </authorList>
    </citation>
    <scope>NUCLEOTIDE SEQUENCE [LARGE SCALE GENOMIC DNA]</scope>
    <source>
        <strain evidence="3">COL-18-3</strain>
    </source>
</reference>
<dbReference type="Proteomes" id="UP000188320">
    <property type="component" value="Unassembled WGS sequence"/>
</dbReference>
<proteinExistence type="predicted"/>
<feature type="chain" id="PRO_5012955178" evidence="1">
    <location>
        <begin position="20"/>
        <end position="154"/>
    </location>
</feature>